<comment type="similarity">
    <text evidence="2 7">Belongs to the ExbD/TolR family.</text>
</comment>
<dbReference type="OrthoDB" id="952702at2"/>
<dbReference type="Proteomes" id="UP000249873">
    <property type="component" value="Chromosome"/>
</dbReference>
<dbReference type="AlphaFoldDB" id="A0A2Z4GHQ2"/>
<feature type="region of interest" description="Disordered" evidence="8">
    <location>
        <begin position="1"/>
        <end position="23"/>
    </location>
</feature>
<evidence type="ECO:0000256" key="6">
    <source>
        <dbReference type="ARBA" id="ARBA00023136"/>
    </source>
</evidence>
<organism evidence="9 10">
    <name type="scientific">Arcticibacterium luteifluviistationis</name>
    <dbReference type="NCBI Taxonomy" id="1784714"/>
    <lineage>
        <taxon>Bacteria</taxon>
        <taxon>Pseudomonadati</taxon>
        <taxon>Bacteroidota</taxon>
        <taxon>Cytophagia</taxon>
        <taxon>Cytophagales</taxon>
        <taxon>Leadbetterellaceae</taxon>
        <taxon>Arcticibacterium</taxon>
    </lineage>
</organism>
<dbReference type="RefSeq" id="WP_111373954.1">
    <property type="nucleotide sequence ID" value="NZ_CP029480.1"/>
</dbReference>
<comment type="subcellular location">
    <subcellularLocation>
        <location evidence="1">Cell membrane</location>
        <topology evidence="1">Single-pass membrane protein</topology>
    </subcellularLocation>
    <subcellularLocation>
        <location evidence="7">Cell membrane</location>
        <topology evidence="7">Single-pass type II membrane protein</topology>
    </subcellularLocation>
</comment>
<keyword evidence="3" id="KW-1003">Cell membrane</keyword>
<keyword evidence="10" id="KW-1185">Reference proteome</keyword>
<evidence type="ECO:0000256" key="1">
    <source>
        <dbReference type="ARBA" id="ARBA00004162"/>
    </source>
</evidence>
<accession>A0A2Z4GHQ2</accession>
<gene>
    <name evidence="9" type="ORF">DJ013_21325</name>
</gene>
<keyword evidence="7" id="KW-0813">Transport</keyword>
<proteinExistence type="inferred from homology"/>
<reference evidence="9 10" key="1">
    <citation type="submission" date="2018-05" db="EMBL/GenBank/DDBJ databases">
        <title>Complete genome sequence of Arcticibacterium luteifluviistationis SM1504T, a cytophagaceae bacterium isolated from Arctic surface seawater.</title>
        <authorList>
            <person name="Li Y."/>
            <person name="Qin Q.-L."/>
        </authorList>
    </citation>
    <scope>NUCLEOTIDE SEQUENCE [LARGE SCALE GENOMIC DNA]</scope>
    <source>
        <strain evidence="9 10">SM1504</strain>
    </source>
</reference>
<keyword evidence="7" id="KW-0653">Protein transport</keyword>
<name>A0A2Z4GHQ2_9BACT</name>
<keyword evidence="5" id="KW-1133">Transmembrane helix</keyword>
<evidence type="ECO:0000256" key="2">
    <source>
        <dbReference type="ARBA" id="ARBA00005811"/>
    </source>
</evidence>
<keyword evidence="6" id="KW-0472">Membrane</keyword>
<dbReference type="KEGG" id="als:DJ013_21325"/>
<protein>
    <submittedName>
        <fullName evidence="9">Biopolymer transporter ExbD</fullName>
    </submittedName>
</protein>
<evidence type="ECO:0000256" key="3">
    <source>
        <dbReference type="ARBA" id="ARBA00022475"/>
    </source>
</evidence>
<evidence type="ECO:0000313" key="9">
    <source>
        <dbReference type="EMBL" id="AWW00588.1"/>
    </source>
</evidence>
<evidence type="ECO:0000313" key="10">
    <source>
        <dbReference type="Proteomes" id="UP000249873"/>
    </source>
</evidence>
<dbReference type="GO" id="GO:0015031">
    <property type="term" value="P:protein transport"/>
    <property type="evidence" value="ECO:0007669"/>
    <property type="project" value="UniProtKB-KW"/>
</dbReference>
<sequence>MAEVQVKDSGGGKGKSKVKKGAGKPDMTPMVDLGFLLITFFIYTTTFSKPNTMVYNTPKELPPEERVDQEVDIKVSNTITIILGENDRIFWYQKPLKEVTADDLVETDYADDGIRNAILLKKGKALSPENWTVIIKPSDESTWKNSVDILDEMAITDSNKKAVVELQQVEKEAYYTKIGKPIPAE</sequence>
<dbReference type="PANTHER" id="PTHR30558:SF3">
    <property type="entry name" value="BIOPOLYMER TRANSPORT PROTEIN EXBD-RELATED"/>
    <property type="match status" value="1"/>
</dbReference>
<dbReference type="EMBL" id="CP029480">
    <property type="protein sequence ID" value="AWW00588.1"/>
    <property type="molecule type" value="Genomic_DNA"/>
</dbReference>
<keyword evidence="4 7" id="KW-0812">Transmembrane</keyword>
<evidence type="ECO:0000256" key="7">
    <source>
        <dbReference type="RuleBase" id="RU003879"/>
    </source>
</evidence>
<evidence type="ECO:0000256" key="4">
    <source>
        <dbReference type="ARBA" id="ARBA00022692"/>
    </source>
</evidence>
<evidence type="ECO:0000256" key="8">
    <source>
        <dbReference type="SAM" id="MobiDB-lite"/>
    </source>
</evidence>
<evidence type="ECO:0000256" key="5">
    <source>
        <dbReference type="ARBA" id="ARBA00022989"/>
    </source>
</evidence>
<dbReference type="Pfam" id="PF02472">
    <property type="entry name" value="ExbD"/>
    <property type="match status" value="1"/>
</dbReference>
<dbReference type="InterPro" id="IPR003400">
    <property type="entry name" value="ExbD"/>
</dbReference>
<dbReference type="PANTHER" id="PTHR30558">
    <property type="entry name" value="EXBD MEMBRANE COMPONENT OF PMF-DRIVEN MACROMOLECULE IMPORT SYSTEM"/>
    <property type="match status" value="1"/>
</dbReference>
<dbReference type="GO" id="GO:0022857">
    <property type="term" value="F:transmembrane transporter activity"/>
    <property type="evidence" value="ECO:0007669"/>
    <property type="project" value="InterPro"/>
</dbReference>
<dbReference type="GO" id="GO:0005886">
    <property type="term" value="C:plasma membrane"/>
    <property type="evidence" value="ECO:0007669"/>
    <property type="project" value="UniProtKB-SubCell"/>
</dbReference>